<dbReference type="AlphaFoldDB" id="A0A835PHC0"/>
<name>A0A835PHC0_VANPL</name>
<proteinExistence type="predicted"/>
<dbReference type="EMBL" id="JADCNM010000023">
    <property type="protein sequence ID" value="KAG0452176.1"/>
    <property type="molecule type" value="Genomic_DNA"/>
</dbReference>
<feature type="chain" id="PRO_5032564924" evidence="1">
    <location>
        <begin position="27"/>
        <end position="114"/>
    </location>
</feature>
<keyword evidence="1" id="KW-0732">Signal</keyword>
<reference evidence="2 3" key="1">
    <citation type="journal article" date="2020" name="Nat. Food">
        <title>A phased Vanilla planifolia genome enables genetic improvement of flavour and production.</title>
        <authorList>
            <person name="Hasing T."/>
            <person name="Tang H."/>
            <person name="Brym M."/>
            <person name="Khazi F."/>
            <person name="Huang T."/>
            <person name="Chambers A.H."/>
        </authorList>
    </citation>
    <scope>NUCLEOTIDE SEQUENCE [LARGE SCALE GENOMIC DNA]</scope>
    <source>
        <tissue evidence="2">Leaf</tissue>
    </source>
</reference>
<evidence type="ECO:0000256" key="1">
    <source>
        <dbReference type="SAM" id="SignalP"/>
    </source>
</evidence>
<protein>
    <submittedName>
        <fullName evidence="2">Uncharacterized protein</fullName>
    </submittedName>
</protein>
<comment type="caution">
    <text evidence="2">The sequence shown here is derived from an EMBL/GenBank/DDBJ whole genome shotgun (WGS) entry which is preliminary data.</text>
</comment>
<accession>A0A835PHC0</accession>
<gene>
    <name evidence="2" type="ORF">HPP92_025816</name>
</gene>
<evidence type="ECO:0000313" key="3">
    <source>
        <dbReference type="Proteomes" id="UP000639772"/>
    </source>
</evidence>
<sequence>MAASSVESSLLIIAVIAVANIIGSTAATAAPAPAPASSANSLSSPLVAIATFLTEVKPRAQVGKGRIIATSTKDRNLTWGWINSSLKWDGSTKSRQDKEVVKHIIGEKFITTTN</sequence>
<evidence type="ECO:0000313" key="2">
    <source>
        <dbReference type="EMBL" id="KAG0452176.1"/>
    </source>
</evidence>
<organism evidence="2 3">
    <name type="scientific">Vanilla planifolia</name>
    <name type="common">Vanilla</name>
    <dbReference type="NCBI Taxonomy" id="51239"/>
    <lineage>
        <taxon>Eukaryota</taxon>
        <taxon>Viridiplantae</taxon>
        <taxon>Streptophyta</taxon>
        <taxon>Embryophyta</taxon>
        <taxon>Tracheophyta</taxon>
        <taxon>Spermatophyta</taxon>
        <taxon>Magnoliopsida</taxon>
        <taxon>Liliopsida</taxon>
        <taxon>Asparagales</taxon>
        <taxon>Orchidaceae</taxon>
        <taxon>Vanilloideae</taxon>
        <taxon>Vanilleae</taxon>
        <taxon>Vanilla</taxon>
    </lineage>
</organism>
<feature type="signal peptide" evidence="1">
    <location>
        <begin position="1"/>
        <end position="26"/>
    </location>
</feature>
<dbReference type="Proteomes" id="UP000639772">
    <property type="component" value="Unassembled WGS sequence"/>
</dbReference>